<sequence>MNAAERIAELKTIEDHKRLLSLIANDRVIVYRASNQDEKDDSEFKDHHLRFAVTCGDVFYYACTDFVEFDLADTAEMTEMFDKFGTTGLIAWCARTRNQKPIAELIDDAYREAFAYAAKFFASEYEYVLLCSSEEKPALDDFLLGVSHTVEVIDEKNQHYGYQAHLNEGQLEKAYGLASCIYRIHSKDRVKECKFRYFSGYSVSSTCEIVAKMIGGAYDINKGFYTPDESAEQA</sequence>
<evidence type="ECO:0000313" key="2">
    <source>
        <dbReference type="Proteomes" id="UP000637061"/>
    </source>
</evidence>
<gene>
    <name evidence="1" type="ORF">JEU22_02165</name>
</gene>
<dbReference type="AlphaFoldDB" id="A0A8I1EBP0"/>
<accession>A0A8I1EBP0</accession>
<comment type="caution">
    <text evidence="1">The sequence shown here is derived from an EMBL/GenBank/DDBJ whole genome shotgun (WGS) entry which is preliminary data.</text>
</comment>
<evidence type="ECO:0000313" key="1">
    <source>
        <dbReference type="EMBL" id="MBI6882706.1"/>
    </source>
</evidence>
<protein>
    <submittedName>
        <fullName evidence="1">Uncharacterized protein</fullName>
    </submittedName>
</protein>
<organism evidence="1 2">
    <name type="scientific">Pseudomonas putida</name>
    <name type="common">Arthrobacter siderocapsulatus</name>
    <dbReference type="NCBI Taxonomy" id="303"/>
    <lineage>
        <taxon>Bacteria</taxon>
        <taxon>Pseudomonadati</taxon>
        <taxon>Pseudomonadota</taxon>
        <taxon>Gammaproteobacteria</taxon>
        <taxon>Pseudomonadales</taxon>
        <taxon>Pseudomonadaceae</taxon>
        <taxon>Pseudomonas</taxon>
    </lineage>
</organism>
<dbReference type="Proteomes" id="UP000637061">
    <property type="component" value="Unassembled WGS sequence"/>
</dbReference>
<dbReference type="EMBL" id="JAEHTE010000001">
    <property type="protein sequence ID" value="MBI6882706.1"/>
    <property type="molecule type" value="Genomic_DNA"/>
</dbReference>
<name>A0A8I1EBP0_PSEPU</name>
<dbReference type="RefSeq" id="WP_198746314.1">
    <property type="nucleotide sequence ID" value="NZ_JAEHTE010000001.1"/>
</dbReference>
<proteinExistence type="predicted"/>
<reference evidence="1" key="1">
    <citation type="submission" date="2020-12" db="EMBL/GenBank/DDBJ databases">
        <title>Enhanced detection system for hospital associated transmission using whole genome sequencing surveillance.</title>
        <authorList>
            <person name="Harrison L.H."/>
            <person name="Van Tyne D."/>
            <person name="Marsh J.W."/>
            <person name="Griffith M.P."/>
            <person name="Snyder D.J."/>
            <person name="Cooper V.S."/>
            <person name="Mustapha M."/>
        </authorList>
    </citation>
    <scope>NUCLEOTIDE SEQUENCE</scope>
    <source>
        <strain evidence="1">PSB00042</strain>
    </source>
</reference>